<dbReference type="AlphaFoldDB" id="A0AAE0Z5C7"/>
<gene>
    <name evidence="1" type="ORF">RRG08_008156</name>
</gene>
<organism evidence="1 2">
    <name type="scientific">Elysia crispata</name>
    <name type="common">lettuce slug</name>
    <dbReference type="NCBI Taxonomy" id="231223"/>
    <lineage>
        <taxon>Eukaryota</taxon>
        <taxon>Metazoa</taxon>
        <taxon>Spiralia</taxon>
        <taxon>Lophotrochozoa</taxon>
        <taxon>Mollusca</taxon>
        <taxon>Gastropoda</taxon>
        <taxon>Heterobranchia</taxon>
        <taxon>Euthyneura</taxon>
        <taxon>Panpulmonata</taxon>
        <taxon>Sacoglossa</taxon>
        <taxon>Placobranchoidea</taxon>
        <taxon>Plakobranchidae</taxon>
        <taxon>Elysia</taxon>
    </lineage>
</organism>
<dbReference type="Proteomes" id="UP001283361">
    <property type="component" value="Unassembled WGS sequence"/>
</dbReference>
<comment type="caution">
    <text evidence="1">The sequence shown here is derived from an EMBL/GenBank/DDBJ whole genome shotgun (WGS) entry which is preliminary data.</text>
</comment>
<dbReference type="EMBL" id="JAWDGP010004625">
    <property type="protein sequence ID" value="KAK3762940.1"/>
    <property type="molecule type" value="Genomic_DNA"/>
</dbReference>
<proteinExistence type="predicted"/>
<protein>
    <submittedName>
        <fullName evidence="1">Uncharacterized protein</fullName>
    </submittedName>
</protein>
<sequence length="85" mass="8882">MHVPLDNKTDTGQRGQLPHILVVVGHRNKDVNVGAPLAGGTSNDGCGRVGIGGQDVHLTLAMPACCKQVALQHHSCFTFLCVGVL</sequence>
<name>A0AAE0Z5C7_9GAST</name>
<evidence type="ECO:0000313" key="1">
    <source>
        <dbReference type="EMBL" id="KAK3762940.1"/>
    </source>
</evidence>
<evidence type="ECO:0000313" key="2">
    <source>
        <dbReference type="Proteomes" id="UP001283361"/>
    </source>
</evidence>
<keyword evidence="2" id="KW-1185">Reference proteome</keyword>
<accession>A0AAE0Z5C7</accession>
<reference evidence="1" key="1">
    <citation type="journal article" date="2023" name="G3 (Bethesda)">
        <title>A reference genome for the long-term kleptoplast-retaining sea slug Elysia crispata morphotype clarki.</title>
        <authorList>
            <person name="Eastman K.E."/>
            <person name="Pendleton A.L."/>
            <person name="Shaikh M.A."/>
            <person name="Suttiyut T."/>
            <person name="Ogas R."/>
            <person name="Tomko P."/>
            <person name="Gavelis G."/>
            <person name="Widhalm J.R."/>
            <person name="Wisecaver J.H."/>
        </authorList>
    </citation>
    <scope>NUCLEOTIDE SEQUENCE</scope>
    <source>
        <strain evidence="1">ECLA1</strain>
    </source>
</reference>